<keyword evidence="4 6" id="KW-0238">DNA-binding</keyword>
<dbReference type="GO" id="GO:0046677">
    <property type="term" value="P:response to antibiotic"/>
    <property type="evidence" value="ECO:0007669"/>
    <property type="project" value="InterPro"/>
</dbReference>
<dbReference type="GO" id="GO:0003677">
    <property type="term" value="F:DNA binding"/>
    <property type="evidence" value="ECO:0007669"/>
    <property type="project" value="UniProtKB-UniRule"/>
</dbReference>
<dbReference type="Proteomes" id="UP000298009">
    <property type="component" value="Unassembled WGS sequence"/>
</dbReference>
<evidence type="ECO:0000256" key="4">
    <source>
        <dbReference type="ARBA" id="ARBA00023125"/>
    </source>
</evidence>
<dbReference type="Gene3D" id="1.10.10.60">
    <property type="entry name" value="Homeodomain-like"/>
    <property type="match status" value="1"/>
</dbReference>
<evidence type="ECO:0000256" key="5">
    <source>
        <dbReference type="ARBA" id="ARBA00023163"/>
    </source>
</evidence>
<gene>
    <name evidence="8" type="ORF">EHQ24_00470</name>
</gene>
<evidence type="ECO:0000256" key="2">
    <source>
        <dbReference type="ARBA" id="ARBA00022491"/>
    </source>
</evidence>
<evidence type="ECO:0000313" key="9">
    <source>
        <dbReference type="Proteomes" id="UP000298009"/>
    </source>
</evidence>
<dbReference type="InterPro" id="IPR009057">
    <property type="entry name" value="Homeodomain-like_sf"/>
</dbReference>
<dbReference type="InterPro" id="IPR004111">
    <property type="entry name" value="Repressor_TetR_C"/>
</dbReference>
<dbReference type="PRINTS" id="PR00400">
    <property type="entry name" value="TETREPRESSOR"/>
</dbReference>
<dbReference type="Pfam" id="PF00440">
    <property type="entry name" value="TetR_N"/>
    <property type="match status" value="1"/>
</dbReference>
<dbReference type="AlphaFoldDB" id="A0A4R9IH19"/>
<dbReference type="Gene3D" id="1.10.357.10">
    <property type="entry name" value="Tetracycline Repressor, domain 2"/>
    <property type="match status" value="1"/>
</dbReference>
<protein>
    <submittedName>
        <fullName evidence="8">TetR/AcrR family transcriptional regulator</fullName>
    </submittedName>
</protein>
<proteinExistence type="predicted"/>
<feature type="domain" description="HTH tetR-type" evidence="7">
    <location>
        <begin position="23"/>
        <end position="83"/>
    </location>
</feature>
<keyword evidence="5" id="KW-0804">Transcription</keyword>
<feature type="DNA-binding region" description="H-T-H motif" evidence="6">
    <location>
        <begin position="46"/>
        <end position="65"/>
    </location>
</feature>
<evidence type="ECO:0000256" key="3">
    <source>
        <dbReference type="ARBA" id="ARBA00023015"/>
    </source>
</evidence>
<dbReference type="SUPFAM" id="SSF46689">
    <property type="entry name" value="Homeodomain-like"/>
    <property type="match status" value="1"/>
</dbReference>
<accession>A0A4R9IH19</accession>
<keyword evidence="9" id="KW-1185">Reference proteome</keyword>
<dbReference type="Pfam" id="PF02909">
    <property type="entry name" value="TetR_C_1"/>
    <property type="match status" value="1"/>
</dbReference>
<evidence type="ECO:0000256" key="6">
    <source>
        <dbReference type="PROSITE-ProRule" id="PRU00335"/>
    </source>
</evidence>
<dbReference type="InterPro" id="IPR036271">
    <property type="entry name" value="Tet_transcr_reg_TetR-rel_C_sf"/>
</dbReference>
<sequence>MYKKKKQKMSSAKLFKKGRKRKTLSKEVVLEAAIGLADEFGIEELSMRNLALSLSVEAMSLYNHIKNKDELLDKMVDFVISKINLPKIGGDWKSEMKKRAKSAREILILHPWVTLLVVSRMNVGEAMLTYFDRSLGCLHSAGFSLQAADHIINTIDSHVYGYVLQELNFPIEPENYAKKAEGFLPALELSPFSHLTNLTKEVVSGKYNGLHDFEFGLNLILDGLGRLRETID</sequence>
<reference evidence="8" key="1">
    <citation type="journal article" date="2019" name="PLoS Negl. Trop. Dis.">
        <title>Revisiting the worldwide diversity of Leptospira species in the environment.</title>
        <authorList>
            <person name="Vincent A.T."/>
            <person name="Schiettekatte O."/>
            <person name="Bourhy P."/>
            <person name="Veyrier F.J."/>
            <person name="Picardeau M."/>
        </authorList>
    </citation>
    <scope>NUCLEOTIDE SEQUENCE [LARGE SCALE GENOMIC DNA]</scope>
    <source>
        <strain evidence="8">201800287</strain>
    </source>
</reference>
<dbReference type="PROSITE" id="PS50977">
    <property type="entry name" value="HTH_TETR_2"/>
    <property type="match status" value="1"/>
</dbReference>
<organism evidence="8 9">
    <name type="scientific">Leptospira noumeaensis</name>
    <dbReference type="NCBI Taxonomy" id="2484964"/>
    <lineage>
        <taxon>Bacteria</taxon>
        <taxon>Pseudomonadati</taxon>
        <taxon>Spirochaetota</taxon>
        <taxon>Spirochaetia</taxon>
        <taxon>Leptospirales</taxon>
        <taxon>Leptospiraceae</taxon>
        <taxon>Leptospira</taxon>
    </lineage>
</organism>
<name>A0A4R9IH19_9LEPT</name>
<keyword evidence="2" id="KW-0678">Repressor</keyword>
<dbReference type="EMBL" id="RQFK01000007">
    <property type="protein sequence ID" value="TGK87728.1"/>
    <property type="molecule type" value="Genomic_DNA"/>
</dbReference>
<comment type="function">
    <text evidence="1">TetR is the repressor of the tetracycline resistance element; its N-terminal region forms a helix-turn-helix structure and binds DNA. Binding of tetracycline to TetR reduces the repressor affinity for the tetracycline resistance gene (tetA) promoter operator sites.</text>
</comment>
<evidence type="ECO:0000256" key="1">
    <source>
        <dbReference type="ARBA" id="ARBA00002856"/>
    </source>
</evidence>
<dbReference type="OrthoDB" id="166040at2"/>
<dbReference type="SUPFAM" id="SSF48498">
    <property type="entry name" value="Tetracyclin repressor-like, C-terminal domain"/>
    <property type="match status" value="1"/>
</dbReference>
<keyword evidence="3" id="KW-0805">Transcription regulation</keyword>
<dbReference type="InterPro" id="IPR003012">
    <property type="entry name" value="Tet_transcr_reg_TetR"/>
</dbReference>
<dbReference type="GO" id="GO:0045892">
    <property type="term" value="P:negative regulation of DNA-templated transcription"/>
    <property type="evidence" value="ECO:0007669"/>
    <property type="project" value="InterPro"/>
</dbReference>
<evidence type="ECO:0000259" key="7">
    <source>
        <dbReference type="PROSITE" id="PS50977"/>
    </source>
</evidence>
<dbReference type="InterPro" id="IPR001647">
    <property type="entry name" value="HTH_TetR"/>
</dbReference>
<comment type="caution">
    <text evidence="8">The sequence shown here is derived from an EMBL/GenBank/DDBJ whole genome shotgun (WGS) entry which is preliminary data.</text>
</comment>
<evidence type="ECO:0000313" key="8">
    <source>
        <dbReference type="EMBL" id="TGK87728.1"/>
    </source>
</evidence>